<dbReference type="PIRSF" id="PIRSF002854">
    <property type="entry name" value="MetQ"/>
    <property type="match status" value="1"/>
</dbReference>
<comment type="caution">
    <text evidence="8">The sequence shown here is derived from an EMBL/GenBank/DDBJ whole genome shotgun (WGS) entry which is preliminary data.</text>
</comment>
<feature type="chain" id="PRO_5047069663" description="Lipoprotein" evidence="7">
    <location>
        <begin position="19"/>
        <end position="280"/>
    </location>
</feature>
<evidence type="ECO:0000256" key="7">
    <source>
        <dbReference type="SAM" id="SignalP"/>
    </source>
</evidence>
<evidence type="ECO:0000313" key="9">
    <source>
        <dbReference type="Proteomes" id="UP001597273"/>
    </source>
</evidence>
<reference evidence="9" key="1">
    <citation type="journal article" date="2019" name="Int. J. Syst. Evol. Microbiol.">
        <title>The Global Catalogue of Microorganisms (GCM) 10K type strain sequencing project: providing services to taxonomists for standard genome sequencing and annotation.</title>
        <authorList>
            <consortium name="The Broad Institute Genomics Platform"/>
            <consortium name="The Broad Institute Genome Sequencing Center for Infectious Disease"/>
            <person name="Wu L."/>
            <person name="Ma J."/>
        </authorList>
    </citation>
    <scope>NUCLEOTIDE SEQUENCE [LARGE SCALE GENOMIC DNA]</scope>
    <source>
        <strain evidence="9">CGMCC 1.15475</strain>
    </source>
</reference>
<evidence type="ECO:0000313" key="8">
    <source>
        <dbReference type="EMBL" id="MFD1863604.1"/>
    </source>
</evidence>
<gene>
    <name evidence="8" type="ORF">ACFSDB_11805</name>
</gene>
<keyword evidence="9" id="KW-1185">Reference proteome</keyword>
<protein>
    <recommendedName>
        <fullName evidence="6">Lipoprotein</fullName>
    </recommendedName>
</protein>
<evidence type="ECO:0000256" key="5">
    <source>
        <dbReference type="ARBA" id="ARBA00023288"/>
    </source>
</evidence>
<comment type="similarity">
    <text evidence="6">Belongs to the nlpA lipoprotein family.</text>
</comment>
<organism evidence="8 9">
    <name type="scientific">Planococcus chinensis</name>
    <dbReference type="NCBI Taxonomy" id="272917"/>
    <lineage>
        <taxon>Bacteria</taxon>
        <taxon>Bacillati</taxon>
        <taxon>Bacillota</taxon>
        <taxon>Bacilli</taxon>
        <taxon>Bacillales</taxon>
        <taxon>Caryophanaceae</taxon>
        <taxon>Planococcus</taxon>
    </lineage>
</organism>
<accession>A0ABW4QJ99</accession>
<feature type="signal peptide" evidence="7">
    <location>
        <begin position="1"/>
        <end position="18"/>
    </location>
</feature>
<dbReference type="PANTHER" id="PTHR30429:SF3">
    <property type="entry name" value="LIPOPROTEIN"/>
    <property type="match status" value="1"/>
</dbReference>
<dbReference type="Gene3D" id="3.40.190.10">
    <property type="entry name" value="Periplasmic binding protein-like II"/>
    <property type="match status" value="2"/>
</dbReference>
<evidence type="ECO:0000256" key="4">
    <source>
        <dbReference type="ARBA" id="ARBA00023139"/>
    </source>
</evidence>
<evidence type="ECO:0000256" key="6">
    <source>
        <dbReference type="PIRNR" id="PIRNR002854"/>
    </source>
</evidence>
<keyword evidence="5 6" id="KW-0449">Lipoprotein</keyword>
<evidence type="ECO:0000256" key="3">
    <source>
        <dbReference type="ARBA" id="ARBA00023136"/>
    </source>
</evidence>
<dbReference type="Proteomes" id="UP001597273">
    <property type="component" value="Unassembled WGS sequence"/>
</dbReference>
<dbReference type="RefSeq" id="WP_204893542.1">
    <property type="nucleotide sequence ID" value="NZ_JBHUFW010000009.1"/>
</dbReference>
<proteinExistence type="inferred from homology"/>
<name>A0ABW4QJ99_9BACL</name>
<dbReference type="PANTHER" id="PTHR30429">
    <property type="entry name" value="D-METHIONINE-BINDING LIPOPROTEIN METQ"/>
    <property type="match status" value="1"/>
</dbReference>
<comment type="subcellular location">
    <subcellularLocation>
        <location evidence="1">Membrane</location>
        <topology evidence="1">Lipid-anchor</topology>
    </subcellularLocation>
</comment>
<dbReference type="EMBL" id="JBHUFW010000009">
    <property type="protein sequence ID" value="MFD1863604.1"/>
    <property type="molecule type" value="Genomic_DNA"/>
</dbReference>
<keyword evidence="4" id="KW-0564">Palmitate</keyword>
<evidence type="ECO:0000256" key="2">
    <source>
        <dbReference type="ARBA" id="ARBA00022729"/>
    </source>
</evidence>
<sequence>MKKLSSLLLLAILALVLAACGGGDDSEGADGNRKITLGISGSDTTIWDYIADKAEKEGIDLEIVTFSDYVAPNIALAEGELDLNAFQTISYFDEFVAEHNIDIVPIGSTVIAPMGLYSEKYESIEELPDGAQIALPNEATNMGRGLLLLQEAGLIKLSDDAGLTGTAEDIIENPKNIELVPMISGQTPRAMPDVAASIINNGIAVDAGLNPTEDPIARESDTAKPYINLIAASAENADDPDYQKIVELYQQEDTADFIVEHTKGAQIPTFVPVEELVDYQ</sequence>
<dbReference type="PROSITE" id="PS51257">
    <property type="entry name" value="PROKAR_LIPOPROTEIN"/>
    <property type="match status" value="1"/>
</dbReference>
<keyword evidence="3" id="KW-0472">Membrane</keyword>
<keyword evidence="2 7" id="KW-0732">Signal</keyword>
<evidence type="ECO:0000256" key="1">
    <source>
        <dbReference type="ARBA" id="ARBA00004635"/>
    </source>
</evidence>
<dbReference type="Pfam" id="PF03180">
    <property type="entry name" value="Lipoprotein_9"/>
    <property type="match status" value="1"/>
</dbReference>
<dbReference type="InterPro" id="IPR004872">
    <property type="entry name" value="Lipoprotein_NlpA"/>
</dbReference>
<dbReference type="SUPFAM" id="SSF53850">
    <property type="entry name" value="Periplasmic binding protein-like II"/>
    <property type="match status" value="1"/>
</dbReference>